<evidence type="ECO:0000313" key="3">
    <source>
        <dbReference type="Proteomes" id="UP001500213"/>
    </source>
</evidence>
<proteinExistence type="predicted"/>
<feature type="region of interest" description="Disordered" evidence="1">
    <location>
        <begin position="1"/>
        <end position="34"/>
    </location>
</feature>
<comment type="caution">
    <text evidence="2">The sequence shown here is derived from an EMBL/GenBank/DDBJ whole genome shotgun (WGS) entry which is preliminary data.</text>
</comment>
<organism evidence="2 3">
    <name type="scientific">Gryllotalpicola kribbensis</name>
    <dbReference type="NCBI Taxonomy" id="993084"/>
    <lineage>
        <taxon>Bacteria</taxon>
        <taxon>Bacillati</taxon>
        <taxon>Actinomycetota</taxon>
        <taxon>Actinomycetes</taxon>
        <taxon>Micrococcales</taxon>
        <taxon>Microbacteriaceae</taxon>
        <taxon>Gryllotalpicola</taxon>
    </lineage>
</organism>
<gene>
    <name evidence="2" type="ORF">GCM10022288_24060</name>
</gene>
<sequence>MSRMDTAKENNEDAVNKAPTTDTEADTPHDNPIANGVAKATTWIDDKLVPILGPSTLGPYELDERDDPNPGVVDELCPVCHHAVSRHEVHVDEATGHTYRICPDTGASYEIDVHAHEVPAAHEHVPGTLDGPVLS</sequence>
<feature type="compositionally biased region" description="Basic and acidic residues" evidence="1">
    <location>
        <begin position="1"/>
        <end position="15"/>
    </location>
</feature>
<name>A0ABP8AWV3_9MICO</name>
<dbReference type="EMBL" id="BAABBX010000015">
    <property type="protein sequence ID" value="GAA4192161.1"/>
    <property type="molecule type" value="Genomic_DNA"/>
</dbReference>
<reference evidence="3" key="1">
    <citation type="journal article" date="2019" name="Int. J. Syst. Evol. Microbiol.">
        <title>The Global Catalogue of Microorganisms (GCM) 10K type strain sequencing project: providing services to taxonomists for standard genome sequencing and annotation.</title>
        <authorList>
            <consortium name="The Broad Institute Genomics Platform"/>
            <consortium name="The Broad Institute Genome Sequencing Center for Infectious Disease"/>
            <person name="Wu L."/>
            <person name="Ma J."/>
        </authorList>
    </citation>
    <scope>NUCLEOTIDE SEQUENCE [LARGE SCALE GENOMIC DNA]</scope>
    <source>
        <strain evidence="3">JCM 17593</strain>
    </source>
</reference>
<accession>A0ABP8AWV3</accession>
<evidence type="ECO:0000313" key="2">
    <source>
        <dbReference type="EMBL" id="GAA4192161.1"/>
    </source>
</evidence>
<keyword evidence="3" id="KW-1185">Reference proteome</keyword>
<dbReference type="Proteomes" id="UP001500213">
    <property type="component" value="Unassembled WGS sequence"/>
</dbReference>
<evidence type="ECO:0000256" key="1">
    <source>
        <dbReference type="SAM" id="MobiDB-lite"/>
    </source>
</evidence>
<protein>
    <submittedName>
        <fullName evidence="2">Uncharacterized protein</fullName>
    </submittedName>
</protein>